<dbReference type="InterPro" id="IPR001258">
    <property type="entry name" value="NHL_repeat"/>
</dbReference>
<proteinExistence type="predicted"/>
<organism evidence="3 4">
    <name type="scientific">Rotaria sordida</name>
    <dbReference type="NCBI Taxonomy" id="392033"/>
    <lineage>
        <taxon>Eukaryota</taxon>
        <taxon>Metazoa</taxon>
        <taxon>Spiralia</taxon>
        <taxon>Gnathifera</taxon>
        <taxon>Rotifera</taxon>
        <taxon>Eurotatoria</taxon>
        <taxon>Bdelloidea</taxon>
        <taxon>Philodinida</taxon>
        <taxon>Philodinidae</taxon>
        <taxon>Rotaria</taxon>
    </lineage>
</organism>
<dbReference type="CDD" id="cd05819">
    <property type="entry name" value="NHL"/>
    <property type="match status" value="1"/>
</dbReference>
<dbReference type="SUPFAM" id="SSF63829">
    <property type="entry name" value="Calcium-dependent phosphotriesterase"/>
    <property type="match status" value="1"/>
</dbReference>
<evidence type="ECO:0000313" key="4">
    <source>
        <dbReference type="Proteomes" id="UP000663823"/>
    </source>
</evidence>
<accession>A0A819ZLY5</accession>
<protein>
    <submittedName>
        <fullName evidence="3">Uncharacterized protein</fullName>
    </submittedName>
</protein>
<dbReference type="EMBL" id="CAJOAX010017832">
    <property type="protein sequence ID" value="CAF4176414.1"/>
    <property type="molecule type" value="Genomic_DNA"/>
</dbReference>
<dbReference type="PROSITE" id="PS51125">
    <property type="entry name" value="NHL"/>
    <property type="match status" value="1"/>
</dbReference>
<dbReference type="InterPro" id="IPR011042">
    <property type="entry name" value="6-blade_b-propeller_TolB-like"/>
</dbReference>
<dbReference type="AlphaFoldDB" id="A0A819ZLY5"/>
<sequence>MPNVPVDARWEQDGVTVAGGHGFGDATNQFKKPQGFSINDNQTIVIVDSWNHRAVQWKMSDTNGHIVAGIHGQGSRLDQLHTPIDVLIDKETDSLIICDRWNRRVLRLSRRSDTVQGEILVGKIMCLGLAMDDQRYLYVSEDDRSEVRRYRIGDKNGTSVAGGHGEGNDLNQFNFPAYIFVDRQQTVYVSDNQNHRVVKWDKGAKEGVVVAGGQGSGGALTQLYGPRGL</sequence>
<evidence type="ECO:0000256" key="1">
    <source>
        <dbReference type="ARBA" id="ARBA00022737"/>
    </source>
</evidence>
<dbReference type="GO" id="GO:0008270">
    <property type="term" value="F:zinc ion binding"/>
    <property type="evidence" value="ECO:0007669"/>
    <property type="project" value="UniProtKB-KW"/>
</dbReference>
<dbReference type="Gene3D" id="2.120.10.30">
    <property type="entry name" value="TolB, C-terminal domain"/>
    <property type="match status" value="2"/>
</dbReference>
<dbReference type="InterPro" id="IPR050952">
    <property type="entry name" value="TRIM-NHL_E3_ligases"/>
</dbReference>
<gene>
    <name evidence="3" type="ORF">OTI717_LOCUS37465</name>
</gene>
<evidence type="ECO:0000256" key="2">
    <source>
        <dbReference type="PROSITE-ProRule" id="PRU00504"/>
    </source>
</evidence>
<reference evidence="3" key="1">
    <citation type="submission" date="2021-02" db="EMBL/GenBank/DDBJ databases">
        <authorList>
            <person name="Nowell W R."/>
        </authorList>
    </citation>
    <scope>NUCLEOTIDE SEQUENCE</scope>
</reference>
<evidence type="ECO:0000313" key="3">
    <source>
        <dbReference type="EMBL" id="CAF4176414.1"/>
    </source>
</evidence>
<keyword evidence="1" id="KW-0677">Repeat</keyword>
<dbReference type="Proteomes" id="UP000663823">
    <property type="component" value="Unassembled WGS sequence"/>
</dbReference>
<feature type="repeat" description="NHL" evidence="2">
    <location>
        <begin position="164"/>
        <end position="203"/>
    </location>
</feature>
<comment type="caution">
    <text evidence="3">The sequence shown here is derived from an EMBL/GenBank/DDBJ whole genome shotgun (WGS) entry which is preliminary data.</text>
</comment>
<dbReference type="PANTHER" id="PTHR24104">
    <property type="entry name" value="E3 UBIQUITIN-PROTEIN LIGASE NHLRC1-RELATED"/>
    <property type="match status" value="1"/>
</dbReference>
<name>A0A819ZLY5_9BILA</name>
<dbReference type="PANTHER" id="PTHR24104:SF25">
    <property type="entry name" value="PROTEIN LIN-41"/>
    <property type="match status" value="1"/>
</dbReference>
<feature type="non-terminal residue" evidence="3">
    <location>
        <position position="229"/>
    </location>
</feature>